<dbReference type="InterPro" id="IPR001173">
    <property type="entry name" value="Glyco_trans_2-like"/>
</dbReference>
<dbReference type="Proteomes" id="UP000274391">
    <property type="component" value="Unassembled WGS sequence"/>
</dbReference>
<dbReference type="GO" id="GO:0004582">
    <property type="term" value="F:dolichyl-phosphate beta-D-mannosyltransferase activity"/>
    <property type="evidence" value="ECO:0007669"/>
    <property type="project" value="InterPro"/>
</dbReference>
<keyword evidence="6" id="KW-1185">Reference proteome</keyword>
<dbReference type="Pfam" id="PF00535">
    <property type="entry name" value="Glycos_transf_2"/>
    <property type="match status" value="1"/>
</dbReference>
<accession>A0A3P3VVP0</accession>
<keyword evidence="3" id="KW-0808">Transferase</keyword>
<dbReference type="EMBL" id="RQVS01000007">
    <property type="protein sequence ID" value="RRJ86872.1"/>
    <property type="molecule type" value="Genomic_DNA"/>
</dbReference>
<proteinExistence type="inferred from homology"/>
<comment type="caution">
    <text evidence="5">The sequence shown here is derived from an EMBL/GenBank/DDBJ whole genome shotgun (WGS) entry which is preliminary data.</text>
</comment>
<dbReference type="InterPro" id="IPR039528">
    <property type="entry name" value="DPM1-like"/>
</dbReference>
<organism evidence="5 6">
    <name type="scientific">Gulosibacter macacae</name>
    <dbReference type="NCBI Taxonomy" id="2488791"/>
    <lineage>
        <taxon>Bacteria</taxon>
        <taxon>Bacillati</taxon>
        <taxon>Actinomycetota</taxon>
        <taxon>Actinomycetes</taxon>
        <taxon>Micrococcales</taxon>
        <taxon>Microbacteriaceae</taxon>
        <taxon>Gulosibacter</taxon>
    </lineage>
</organism>
<reference evidence="5 6" key="1">
    <citation type="submission" date="2018-11" db="EMBL/GenBank/DDBJ databases">
        <title>YIM 102482-1 draft genome.</title>
        <authorList>
            <person name="Li G."/>
            <person name="Jiang Y."/>
        </authorList>
    </citation>
    <scope>NUCLEOTIDE SEQUENCE [LARGE SCALE GENOMIC DNA]</scope>
    <source>
        <strain evidence="5 6">YIM 102482-1</strain>
    </source>
</reference>
<keyword evidence="2" id="KW-0328">Glycosyltransferase</keyword>
<name>A0A3P3VVP0_9MICO</name>
<evidence type="ECO:0000256" key="1">
    <source>
        <dbReference type="ARBA" id="ARBA00006739"/>
    </source>
</evidence>
<evidence type="ECO:0000259" key="4">
    <source>
        <dbReference type="Pfam" id="PF00535"/>
    </source>
</evidence>
<evidence type="ECO:0000256" key="2">
    <source>
        <dbReference type="ARBA" id="ARBA00022676"/>
    </source>
</evidence>
<dbReference type="AlphaFoldDB" id="A0A3P3VVP0"/>
<dbReference type="CDD" id="cd06442">
    <property type="entry name" value="DPM1_like"/>
    <property type="match status" value="1"/>
</dbReference>
<dbReference type="FunFam" id="3.90.550.10:FF:000122">
    <property type="entry name" value="Dolichol-phosphate mannosyltransferase subunit 1"/>
    <property type="match status" value="1"/>
</dbReference>
<dbReference type="OrthoDB" id="9810303at2"/>
<evidence type="ECO:0000256" key="3">
    <source>
        <dbReference type="ARBA" id="ARBA00022679"/>
    </source>
</evidence>
<evidence type="ECO:0000313" key="5">
    <source>
        <dbReference type="EMBL" id="RRJ86872.1"/>
    </source>
</evidence>
<sequence>MVIPTYNERENIATIVSKVLAASTRIDILIVDDGSPDGTGTIADEIAATNGRVTVLHREGKQGLATAYLQGFELGHERGYTYLLEFDADGSHPADRLPAVLEALDAGADLVLGSRWVPGGGTENWPRSRELLSRGASIYARWWLKSNIRDITAGYRGYRASALRGVDLSGVGSAGYCFQIEMAWLFERTGHKVVEVPIRFIERTKGISKMSRAIVLEALWRVAAWGIGYRARGLQRRLTGQ</sequence>
<dbReference type="InterPro" id="IPR029044">
    <property type="entry name" value="Nucleotide-diphossugar_trans"/>
</dbReference>
<dbReference type="PANTHER" id="PTHR43398:SF1">
    <property type="entry name" value="DOLICHOL-PHOSPHATE MANNOSYLTRANSFERASE SUBUNIT 1"/>
    <property type="match status" value="1"/>
</dbReference>
<dbReference type="SUPFAM" id="SSF53448">
    <property type="entry name" value="Nucleotide-diphospho-sugar transferases"/>
    <property type="match status" value="1"/>
</dbReference>
<dbReference type="GO" id="GO:0016020">
    <property type="term" value="C:membrane"/>
    <property type="evidence" value="ECO:0007669"/>
    <property type="project" value="GOC"/>
</dbReference>
<dbReference type="PANTHER" id="PTHR43398">
    <property type="entry name" value="DOLICHOL-PHOSPHATE MANNOSYLTRANSFERASE SUBUNIT 1"/>
    <property type="match status" value="1"/>
</dbReference>
<gene>
    <name evidence="5" type="ORF">EG850_07410</name>
</gene>
<dbReference type="Gene3D" id="3.90.550.10">
    <property type="entry name" value="Spore Coat Polysaccharide Biosynthesis Protein SpsA, Chain A"/>
    <property type="match status" value="1"/>
</dbReference>
<dbReference type="GO" id="GO:0009247">
    <property type="term" value="P:glycolipid biosynthetic process"/>
    <property type="evidence" value="ECO:0007669"/>
    <property type="project" value="TreeGrafter"/>
</dbReference>
<evidence type="ECO:0000313" key="6">
    <source>
        <dbReference type="Proteomes" id="UP000274391"/>
    </source>
</evidence>
<comment type="similarity">
    <text evidence="1">Belongs to the glycosyltransferase 2 family.</text>
</comment>
<feature type="domain" description="Glycosyltransferase 2-like" evidence="4">
    <location>
        <begin position="2"/>
        <end position="164"/>
    </location>
</feature>
<protein>
    <submittedName>
        <fullName evidence="5">Polyprenol monophosphomannose synthase</fullName>
    </submittedName>
</protein>